<feature type="region of interest" description="Disordered" evidence="1">
    <location>
        <begin position="315"/>
        <end position="359"/>
    </location>
</feature>
<proteinExistence type="predicted"/>
<evidence type="ECO:0000256" key="1">
    <source>
        <dbReference type="SAM" id="MobiDB-lite"/>
    </source>
</evidence>
<organism evidence="2 3">
    <name type="scientific">Peltaster fructicola</name>
    <dbReference type="NCBI Taxonomy" id="286661"/>
    <lineage>
        <taxon>Eukaryota</taxon>
        <taxon>Fungi</taxon>
        <taxon>Dikarya</taxon>
        <taxon>Ascomycota</taxon>
        <taxon>Pezizomycotina</taxon>
        <taxon>Dothideomycetes</taxon>
        <taxon>Dothideomycetes incertae sedis</taxon>
        <taxon>Peltaster</taxon>
    </lineage>
</organism>
<dbReference type="AlphaFoldDB" id="A0A6H0XKX3"/>
<evidence type="ECO:0000313" key="2">
    <source>
        <dbReference type="EMBL" id="QIW95280.1"/>
    </source>
</evidence>
<feature type="compositionally biased region" description="Low complexity" evidence="1">
    <location>
        <begin position="338"/>
        <end position="359"/>
    </location>
</feature>
<reference evidence="2 3" key="1">
    <citation type="journal article" date="2016" name="Sci. Rep.">
        <title>Peltaster fructicola genome reveals evolution from an invasive phytopathogen to an ectophytic parasite.</title>
        <authorList>
            <person name="Xu C."/>
            <person name="Chen H."/>
            <person name="Gleason M.L."/>
            <person name="Xu J.R."/>
            <person name="Liu H."/>
            <person name="Zhang R."/>
            <person name="Sun G."/>
        </authorList>
    </citation>
    <scope>NUCLEOTIDE SEQUENCE [LARGE SCALE GENOMIC DNA]</scope>
    <source>
        <strain evidence="2 3">LNHT1506</strain>
    </source>
</reference>
<sequence length="540" mass="59458">MIQSGSGQAQMFEVIGIVASCVRAFNNGAEFVTRLQAKDKAGQVIGEPSFTAKELSLQELLQESLLEGGQAVSNHFKAEQTALGTHGHLLQTGDDIARQELLHTLVTLQGEILDKLGHDRENVSHSVADDLKSLQKTAIAIQHAAERSITELRQRLQADLPEAGSSQHDLHRRSSAGTMAASFVSDAVDFSKSIPRSGVERQPRGSINSLSTIKQERLIPEIRADDIDALSIYDDDRFTIAPERPYHAAGASSPTYAPQPRRPTRLLSSDAASMRAANAPESMPTQPVAPFEKAGPWFPSRSPSERHIDRTVPTLARARKDRPSVPESQASREMPLASRVLSERSLPSPSSSPRISEPDSAISIGLHSTKPYCSGAVAAQEDFIAGFLREFLSILPGSDKRELCWKCRECDFNSPDGAGELFERIEFSLGIRYRFRFLAKSHVHYTHPKGALKPRYRYACLFCTAEGKQSAAWPSVDDLMSHISDKHHTNLTPGVKDKTKCIVGRVAERDEEWDCNFPDVSTKKSGLRNFMIRAITSLPT</sequence>
<accession>A0A6H0XKX3</accession>
<feature type="region of interest" description="Disordered" evidence="1">
    <location>
        <begin position="245"/>
        <end position="288"/>
    </location>
</feature>
<name>A0A6H0XKX3_9PEZI</name>
<dbReference type="OrthoDB" id="25896at2759"/>
<dbReference type="Proteomes" id="UP000503462">
    <property type="component" value="Chromosome 1"/>
</dbReference>
<gene>
    <name evidence="2" type="ORF">AMS68_000798</name>
</gene>
<protein>
    <submittedName>
        <fullName evidence="2">Uncharacterized protein</fullName>
    </submittedName>
</protein>
<evidence type="ECO:0000313" key="3">
    <source>
        <dbReference type="Proteomes" id="UP000503462"/>
    </source>
</evidence>
<keyword evidence="3" id="KW-1185">Reference proteome</keyword>
<dbReference type="EMBL" id="CP051139">
    <property type="protein sequence ID" value="QIW95280.1"/>
    <property type="molecule type" value="Genomic_DNA"/>
</dbReference>